<evidence type="ECO:0000313" key="17">
    <source>
        <dbReference type="EMBL" id="RGV27515.1"/>
    </source>
</evidence>
<dbReference type="RefSeq" id="WP_013610980.1">
    <property type="nucleotide sequence ID" value="NZ_BAABYK010000001.1"/>
</dbReference>
<comment type="pathway">
    <text evidence="2">Carbohydrate biosynthesis; gluconeogenesis.</text>
</comment>
<protein>
    <recommendedName>
        <fullName evidence="11">L-serine dehydratase</fullName>
        <ecNumber evidence="11">4.3.1.17</ecNumber>
    </recommendedName>
</protein>
<dbReference type="InterPro" id="IPR004644">
    <property type="entry name" value="Fe-S_L-Ser_mono"/>
</dbReference>
<dbReference type="InterPro" id="IPR005130">
    <property type="entry name" value="Ser_deHydtase-like_asu"/>
</dbReference>
<dbReference type="SUPFAM" id="SSF143548">
    <property type="entry name" value="Serine metabolism enzymes domain"/>
    <property type="match status" value="1"/>
</dbReference>
<evidence type="ECO:0000313" key="14">
    <source>
        <dbReference type="EMBL" id="MCG4961355.1"/>
    </source>
</evidence>
<dbReference type="Proteomes" id="UP001199750">
    <property type="component" value="Unassembled WGS sequence"/>
</dbReference>
<dbReference type="Proteomes" id="UP001212263">
    <property type="component" value="Unassembled WGS sequence"/>
</dbReference>
<evidence type="ECO:0000313" key="16">
    <source>
        <dbReference type="EMBL" id="RGU58997.1"/>
    </source>
</evidence>
<comment type="caution">
    <text evidence="18">The sequence shown here is derived from an EMBL/GenBank/DDBJ whole genome shotgun (WGS) entry which is preliminary data.</text>
</comment>
<dbReference type="EMBL" id="QSCO01000025">
    <property type="protein sequence ID" value="RGY04411.1"/>
    <property type="molecule type" value="Genomic_DNA"/>
</dbReference>
<evidence type="ECO:0000313" key="15">
    <source>
        <dbReference type="EMBL" id="MDB9224423.1"/>
    </source>
</evidence>
<sequence length="409" mass="44318">MKSIREIYNIGYGPSSSHTMGPSRAAGLFLEKNPGAEKFRVTLYGSLALTGKGHGTDSAILKVIDRPDAVEIVWKPDISLPRHPNGMLFEAFVQGNTVDSWEVYSVGGGALWDELGTFDDGNLYPETSMAEVMKWCLDEGCTFVDYVEKYEGSEIFTYLEEVWKQMQETVEKGLVTEGVLPGALKLARKASSYNIKALQSSGSSRPMGMLFAAALAVSEENAGGGRVVTAPTCGASGVLPALMYFMKYDQEMPDYRIIRGLATAGLIGNIVKSNGSISGAEVGCQGELGTACAMAAGAATQIWGGTPRQIEYAAEMGFEHNLGLTCDPVMGYVQIPCIERNAFVAQKAREAALYALFSDGRHMVSFDDVVKTMMETGRDMQAKYRETSLGGLAHVCLRELSHMPRKNKK</sequence>
<evidence type="ECO:0000313" key="20">
    <source>
        <dbReference type="Proteomes" id="UP000284243"/>
    </source>
</evidence>
<keyword evidence="9 11" id="KW-0456">Lyase</keyword>
<evidence type="ECO:0000256" key="4">
    <source>
        <dbReference type="ARBA" id="ARBA00022432"/>
    </source>
</evidence>
<dbReference type="Gene3D" id="3.30.1330.90">
    <property type="entry name" value="D-3-phosphoglycerate dehydrogenase, domain 3"/>
    <property type="match status" value="2"/>
</dbReference>
<evidence type="ECO:0000256" key="7">
    <source>
        <dbReference type="ARBA" id="ARBA00023004"/>
    </source>
</evidence>
<dbReference type="GO" id="GO:0006094">
    <property type="term" value="P:gluconeogenesis"/>
    <property type="evidence" value="ECO:0007669"/>
    <property type="project" value="UniProtKB-KW"/>
</dbReference>
<gene>
    <name evidence="17" type="ORF">DWW24_07440</name>
    <name evidence="16" type="ORF">DWW57_00940</name>
    <name evidence="18" type="ORF">DXA53_16070</name>
    <name evidence="14" type="ORF">L0P03_16100</name>
    <name evidence="15" type="ORF">PN645_15645</name>
</gene>
<dbReference type="Proteomes" id="UP000284243">
    <property type="component" value="Unassembled WGS sequence"/>
</dbReference>
<evidence type="ECO:0000256" key="9">
    <source>
        <dbReference type="ARBA" id="ARBA00023239"/>
    </source>
</evidence>
<dbReference type="GO" id="GO:0046872">
    <property type="term" value="F:metal ion binding"/>
    <property type="evidence" value="ECO:0007669"/>
    <property type="project" value="UniProtKB-KW"/>
</dbReference>
<keyword evidence="7 11" id="KW-0408">Iron</keyword>
<feature type="domain" description="Serine dehydratase beta chain" evidence="13">
    <location>
        <begin position="3"/>
        <end position="61"/>
    </location>
</feature>
<dbReference type="Pfam" id="PF03315">
    <property type="entry name" value="SDH_beta"/>
    <property type="match status" value="2"/>
</dbReference>
<keyword evidence="4 11" id="KW-0312">Gluconeogenesis</keyword>
<evidence type="ECO:0000256" key="6">
    <source>
        <dbReference type="ARBA" id="ARBA00022723"/>
    </source>
</evidence>
<evidence type="ECO:0000256" key="2">
    <source>
        <dbReference type="ARBA" id="ARBA00004742"/>
    </source>
</evidence>
<organism evidence="18 21">
    <name type="scientific">Odoribacter splanchnicus</name>
    <dbReference type="NCBI Taxonomy" id="28118"/>
    <lineage>
        <taxon>Bacteria</taxon>
        <taxon>Pseudomonadati</taxon>
        <taxon>Bacteroidota</taxon>
        <taxon>Bacteroidia</taxon>
        <taxon>Bacteroidales</taxon>
        <taxon>Odoribacteraceae</taxon>
        <taxon>Odoribacter</taxon>
    </lineage>
</organism>
<dbReference type="Pfam" id="PF03313">
    <property type="entry name" value="SDH_alpha"/>
    <property type="match status" value="1"/>
</dbReference>
<keyword evidence="8 11" id="KW-0411">Iron-sulfur</keyword>
<feature type="domain" description="Serine dehydratase beta chain" evidence="13">
    <location>
        <begin position="69"/>
        <end position="113"/>
    </location>
</feature>
<dbReference type="InterPro" id="IPR029009">
    <property type="entry name" value="ASB_dom_sf"/>
</dbReference>
<feature type="domain" description="Serine dehydratase-like alpha subunit" evidence="12">
    <location>
        <begin position="152"/>
        <end position="393"/>
    </location>
</feature>
<evidence type="ECO:0000313" key="18">
    <source>
        <dbReference type="EMBL" id="RGY04411.1"/>
    </source>
</evidence>
<dbReference type="GO" id="GO:0051539">
    <property type="term" value="F:4 iron, 4 sulfur cluster binding"/>
    <property type="evidence" value="ECO:0007669"/>
    <property type="project" value="UniProtKB-UniRule"/>
</dbReference>
<evidence type="ECO:0000256" key="11">
    <source>
        <dbReference type="RuleBase" id="RU366059"/>
    </source>
</evidence>
<dbReference type="Proteomes" id="UP000284434">
    <property type="component" value="Unassembled WGS sequence"/>
</dbReference>
<evidence type="ECO:0000256" key="1">
    <source>
        <dbReference type="ARBA" id="ARBA00001966"/>
    </source>
</evidence>
<evidence type="ECO:0000313" key="21">
    <source>
        <dbReference type="Proteomes" id="UP000284434"/>
    </source>
</evidence>
<proteinExistence type="inferred from homology"/>
<dbReference type="InterPro" id="IPR005131">
    <property type="entry name" value="Ser_deHydtase_bsu"/>
</dbReference>
<evidence type="ECO:0000256" key="10">
    <source>
        <dbReference type="ARBA" id="ARBA00049406"/>
    </source>
</evidence>
<reference evidence="14" key="2">
    <citation type="submission" date="2022-01" db="EMBL/GenBank/DDBJ databases">
        <title>Collection of gut derived symbiotic bacterial strains cultured from healthy donors.</title>
        <authorList>
            <person name="Lin H."/>
            <person name="Kohout C."/>
            <person name="Waligurski E."/>
            <person name="Pamer E.G."/>
        </authorList>
    </citation>
    <scope>NUCLEOTIDE SEQUENCE</scope>
    <source>
        <strain evidence="14">DFI.1.149</strain>
    </source>
</reference>
<keyword evidence="6 11" id="KW-0479">Metal-binding</keyword>
<evidence type="ECO:0000259" key="12">
    <source>
        <dbReference type="Pfam" id="PF03313"/>
    </source>
</evidence>
<comment type="similarity">
    <text evidence="3 11">Belongs to the iron-sulfur dependent L-serine dehydratase family.</text>
</comment>
<dbReference type="AlphaFoldDB" id="A0A1Y3ZWD9"/>
<comment type="catalytic activity">
    <reaction evidence="10 11">
        <text>L-serine = pyruvate + NH4(+)</text>
        <dbReference type="Rhea" id="RHEA:19169"/>
        <dbReference type="ChEBI" id="CHEBI:15361"/>
        <dbReference type="ChEBI" id="CHEBI:28938"/>
        <dbReference type="ChEBI" id="CHEBI:33384"/>
        <dbReference type="EC" id="4.3.1.17"/>
    </reaction>
</comment>
<reference evidence="19 20" key="1">
    <citation type="submission" date="2018-08" db="EMBL/GenBank/DDBJ databases">
        <title>A genome reference for cultivated species of the human gut microbiota.</title>
        <authorList>
            <person name="Zou Y."/>
            <person name="Xue W."/>
            <person name="Luo G."/>
        </authorList>
    </citation>
    <scope>NUCLEOTIDE SEQUENCE [LARGE SCALE GENOMIC DNA]</scope>
    <source>
        <strain evidence="17 19">AF14-6AC</strain>
        <strain evidence="16 20">AF16-14</strain>
        <strain evidence="18 21">OF03-11</strain>
    </source>
</reference>
<accession>A0A1Y3ZWD9</accession>
<dbReference type="EMBL" id="JAKNDN010000034">
    <property type="protein sequence ID" value="MCG4961355.1"/>
    <property type="molecule type" value="Genomic_DNA"/>
</dbReference>
<dbReference type="PANTHER" id="PTHR30182:SF1">
    <property type="entry name" value="L-SERINE DEHYDRATASE 1"/>
    <property type="match status" value="1"/>
</dbReference>
<dbReference type="NCBIfam" id="TIGR00720">
    <property type="entry name" value="sda_mono"/>
    <property type="match status" value="1"/>
</dbReference>
<evidence type="ECO:0000256" key="8">
    <source>
        <dbReference type="ARBA" id="ARBA00023014"/>
    </source>
</evidence>
<dbReference type="OMA" id="SAAMGGC"/>
<dbReference type="GO" id="GO:0003941">
    <property type="term" value="F:L-serine ammonia-lyase activity"/>
    <property type="evidence" value="ECO:0007669"/>
    <property type="project" value="UniProtKB-UniRule"/>
</dbReference>
<dbReference type="InterPro" id="IPR051318">
    <property type="entry name" value="Fe-S_L-Ser"/>
</dbReference>
<dbReference type="Proteomes" id="UP000283426">
    <property type="component" value="Unassembled WGS sequence"/>
</dbReference>
<reference evidence="15" key="3">
    <citation type="submission" date="2023-01" db="EMBL/GenBank/DDBJ databases">
        <title>Human gut microbiome strain richness.</title>
        <authorList>
            <person name="Chen-Liaw A."/>
        </authorList>
    </citation>
    <scope>NUCLEOTIDE SEQUENCE</scope>
    <source>
        <strain evidence="15">RTP21484st1_B7_RTP21484_190118</strain>
    </source>
</reference>
<dbReference type="EMBL" id="QRYC01000001">
    <property type="protein sequence ID" value="RGU58997.1"/>
    <property type="molecule type" value="Genomic_DNA"/>
</dbReference>
<dbReference type="EMBL" id="QRYW01000013">
    <property type="protein sequence ID" value="RGV27515.1"/>
    <property type="molecule type" value="Genomic_DNA"/>
</dbReference>
<evidence type="ECO:0000256" key="3">
    <source>
        <dbReference type="ARBA" id="ARBA00008636"/>
    </source>
</evidence>
<keyword evidence="5 11" id="KW-0004">4Fe-4S</keyword>
<dbReference type="GeneID" id="61273897"/>
<dbReference type="PANTHER" id="PTHR30182">
    <property type="entry name" value="L-SERINE DEHYDRATASE"/>
    <property type="match status" value="1"/>
</dbReference>
<comment type="cofactor">
    <cofactor evidence="1 11">
        <name>[4Fe-4S] cluster</name>
        <dbReference type="ChEBI" id="CHEBI:49883"/>
    </cofactor>
</comment>
<dbReference type="EC" id="4.3.1.17" evidence="11"/>
<evidence type="ECO:0000259" key="13">
    <source>
        <dbReference type="Pfam" id="PF03315"/>
    </source>
</evidence>
<dbReference type="EMBL" id="JAQMRD010000024">
    <property type="protein sequence ID" value="MDB9224423.1"/>
    <property type="molecule type" value="Genomic_DNA"/>
</dbReference>
<evidence type="ECO:0000313" key="19">
    <source>
        <dbReference type="Proteomes" id="UP000283426"/>
    </source>
</evidence>
<name>A0A1Y3ZWD9_9BACT</name>
<evidence type="ECO:0000256" key="5">
    <source>
        <dbReference type="ARBA" id="ARBA00022485"/>
    </source>
</evidence>